<dbReference type="GO" id="GO:0042281">
    <property type="term" value="F:dolichyl pyrophosphate Man9GlcNAc2 alpha-1,3-glucosyltransferase activity"/>
    <property type="evidence" value="ECO:0007669"/>
    <property type="project" value="UniProtKB-EC"/>
</dbReference>
<sequence>MASPAAYKPRRRRKIEEGSLAQVAHGTLDHDQSTNAKKPAFPLVAFLWPAKGTVSQWITIPLILMAVGLFRWTTSLWGYSGYQSPPMHGDFEAQRHWMEITKHLPVSKWYFYDLQWWGLDYPPLTAYHSWILGIIGSAIDPEWFALDESRALDDPSLKIYMRATVFVSEYLIYIPALVIFLRRFSRLEGVNIWESSIALVAILMQPGAILIDHGHFQYNTVMLGFAVATLSSMVAGRPLWGCVFFVGALGFKQMALFYAPAVFAYLLGICLFPEINVVRFLAIALTTVVAFAVLYLPFLLGVAYDVYTGFNHAPLEYPPLMNLSWFMTPWDMEAWYFPYVLELGQSIHRIFPFSRGLFEDKVANIWCTIHTVHKLHRYPIELLQRLALLATSAAILPPCLIIFFKPKRQLLPLAFAAVSWGFFLCSYQVHEKNVLLPLMPMTLLLAGNEGLLPSTRAWVGFANMVGAWTMFPLLKRDELRVPYFVISLLWAYLVGLPPVSFSAYYGGGRSGLHILSKILHINIYMAMIVWHVAEAFYPPPVNKPDLWVVANAIVGTGGFGICYLWCLWRLVVKTFWSVQTQQAETIRVARQKFPRSMSSVDMVLARIPAAPPPPRAATRRNPCRNSKGSRQSTPTSPAKTLRPRLTQLSCPTPPAWLIHFFLREHYYTTHDKEIATANMAGTKVFSIEGKGLKLTTAEDIEPHIQDLKSNDDVEEIKFLGNTLGIGASEALAKVLEGKKNLQVANLADIFTSRLLSEIPPALSHLLTSLLTLPNLHTVDLSDNAFGLNTVAPLVDFLSEHTPLRYLYLNNNGLGPAAGVLVADALTTLAAKKEAARKEGKDVPDLELVICGRNRLEDGSMAAWAKAYAANKGVKTIKMTQNGIRQQGISSLITNGLAHLTKLDTLDLQDNTFTAMGAKALSQAVGNWTELRELGVGDCLLSGRGGVALAAALEKGKNKKVEVLRLQFNDINAKGLAGLASASSTALPALRRVEINGNKFDEEDPSIEKLREVLDARKEESGEHGDDDEYWGLDELDELESDDEDEEESDADEKRGDDEEEEDIAVKERATRQIIEDTRAEESNVAQEKDKKVDDLADLMSKTEIK</sequence>
<evidence type="ECO:0000256" key="9">
    <source>
        <dbReference type="ARBA" id="ARBA00022989"/>
    </source>
</evidence>
<evidence type="ECO:0000256" key="12">
    <source>
        <dbReference type="SAM" id="MobiDB-lite"/>
    </source>
</evidence>
<dbReference type="Pfam" id="PF03155">
    <property type="entry name" value="Alg6_Alg8"/>
    <property type="match status" value="2"/>
</dbReference>
<dbReference type="GO" id="GO:0005789">
    <property type="term" value="C:endoplasmic reticulum membrane"/>
    <property type="evidence" value="ECO:0007669"/>
    <property type="project" value="UniProtKB-SubCell"/>
</dbReference>
<keyword evidence="8" id="KW-0256">Endoplasmic reticulum</keyword>
<evidence type="ECO:0000256" key="4">
    <source>
        <dbReference type="ARBA" id="ARBA00011937"/>
    </source>
</evidence>
<comment type="caution">
    <text evidence="14">The sequence shown here is derived from an EMBL/GenBank/DDBJ whole genome shotgun (WGS) entry which is preliminary data.</text>
</comment>
<comment type="similarity">
    <text evidence="3">Belongs to the ALG6/ALG8 glucosyltransferase family.</text>
</comment>
<comment type="pathway">
    <text evidence="2">Protein modification; protein glycosylation.</text>
</comment>
<feature type="transmembrane region" description="Helical" evidence="13">
    <location>
        <begin position="450"/>
        <end position="471"/>
    </location>
</feature>
<proteinExistence type="inferred from homology"/>
<evidence type="ECO:0000256" key="6">
    <source>
        <dbReference type="ARBA" id="ARBA00022679"/>
    </source>
</evidence>
<comment type="subcellular location">
    <subcellularLocation>
        <location evidence="1">Endoplasmic reticulum membrane</location>
        <topology evidence="1">Multi-pass membrane protein</topology>
    </subcellularLocation>
</comment>
<dbReference type="SMART" id="SM00368">
    <property type="entry name" value="LRR_RI"/>
    <property type="match status" value="7"/>
</dbReference>
<evidence type="ECO:0000313" key="14">
    <source>
        <dbReference type="EMBL" id="RAR14971.1"/>
    </source>
</evidence>
<evidence type="ECO:0000256" key="7">
    <source>
        <dbReference type="ARBA" id="ARBA00022692"/>
    </source>
</evidence>
<keyword evidence="5" id="KW-0328">Glycosyltransferase</keyword>
<evidence type="ECO:0000256" key="2">
    <source>
        <dbReference type="ARBA" id="ARBA00004922"/>
    </source>
</evidence>
<feature type="region of interest" description="Disordered" evidence="12">
    <location>
        <begin position="1016"/>
        <end position="1105"/>
    </location>
</feature>
<evidence type="ECO:0000256" key="13">
    <source>
        <dbReference type="SAM" id="Phobius"/>
    </source>
</evidence>
<dbReference type="UniPathway" id="UPA00378"/>
<feature type="transmembrane region" description="Helical" evidence="13">
    <location>
        <begin position="518"/>
        <end position="537"/>
    </location>
</feature>
<keyword evidence="10 13" id="KW-0472">Membrane</keyword>
<dbReference type="Proteomes" id="UP000249619">
    <property type="component" value="Unassembled WGS sequence"/>
</dbReference>
<name>A0A364NCY9_STELY</name>
<reference evidence="15" key="1">
    <citation type="submission" date="2018-05" db="EMBL/GenBank/DDBJ databases">
        <title>Draft genome sequence of Stemphylium lycopersici strain CIDEFI 213.</title>
        <authorList>
            <person name="Medina R."/>
            <person name="Franco M.E.E."/>
            <person name="Lucentini C.G."/>
            <person name="Saparrat M.C.N."/>
            <person name="Balatti P.A."/>
        </authorList>
    </citation>
    <scope>NUCLEOTIDE SEQUENCE [LARGE SCALE GENOMIC DNA]</scope>
    <source>
        <strain evidence="15">CIDEFI 213</strain>
    </source>
</reference>
<evidence type="ECO:0000256" key="10">
    <source>
        <dbReference type="ARBA" id="ARBA00023136"/>
    </source>
</evidence>
<evidence type="ECO:0000256" key="11">
    <source>
        <dbReference type="ARBA" id="ARBA00032921"/>
    </source>
</evidence>
<keyword evidence="15" id="KW-1185">Reference proteome</keyword>
<dbReference type="Gene3D" id="3.80.10.10">
    <property type="entry name" value="Ribonuclease Inhibitor"/>
    <property type="match status" value="1"/>
</dbReference>
<gene>
    <name evidence="14" type="ORF">DDE83_001607</name>
</gene>
<feature type="transmembrane region" description="Helical" evidence="13">
    <location>
        <begin position="159"/>
        <end position="180"/>
    </location>
</feature>
<feature type="compositionally biased region" description="Basic and acidic residues" evidence="12">
    <location>
        <begin position="1063"/>
        <end position="1105"/>
    </location>
</feature>
<dbReference type="InterPro" id="IPR001611">
    <property type="entry name" value="Leu-rich_rpt"/>
</dbReference>
<dbReference type="STRING" id="183478.A0A364NCY9"/>
<dbReference type="CDD" id="cd00116">
    <property type="entry name" value="LRR_RI"/>
    <property type="match status" value="1"/>
</dbReference>
<dbReference type="Pfam" id="PF13516">
    <property type="entry name" value="LRR_6"/>
    <property type="match status" value="2"/>
</dbReference>
<evidence type="ECO:0000256" key="1">
    <source>
        <dbReference type="ARBA" id="ARBA00004477"/>
    </source>
</evidence>
<feature type="compositionally biased region" description="Polar residues" evidence="12">
    <location>
        <begin position="626"/>
        <end position="638"/>
    </location>
</feature>
<keyword evidence="9 13" id="KW-1133">Transmembrane helix</keyword>
<dbReference type="EC" id="2.4.1.267" evidence="4"/>
<dbReference type="PANTHER" id="PTHR12413">
    <property type="entry name" value="DOLICHYL GLYCOSYLTRANSFERASE"/>
    <property type="match status" value="1"/>
</dbReference>
<feature type="region of interest" description="Disordered" evidence="12">
    <location>
        <begin position="608"/>
        <end position="642"/>
    </location>
</feature>
<dbReference type="EMBL" id="QGDH01000016">
    <property type="protein sequence ID" value="RAR14971.1"/>
    <property type="molecule type" value="Genomic_DNA"/>
</dbReference>
<dbReference type="PANTHER" id="PTHR12413:SF1">
    <property type="entry name" value="DOLICHYL PYROPHOSPHATE MAN9GLCNAC2 ALPHA-1,3-GLUCOSYLTRANSFERASE"/>
    <property type="match status" value="1"/>
</dbReference>
<dbReference type="InterPro" id="IPR032675">
    <property type="entry name" value="LRR_dom_sf"/>
</dbReference>
<protein>
    <recommendedName>
        <fullName evidence="4">dolichyl-P-Glc:Man9GlcNAc2-PP-dolichol alpha-1,3-glucosyltransferase</fullName>
        <ecNumber evidence="4">2.4.1.267</ecNumber>
    </recommendedName>
    <alternativeName>
        <fullName evidence="11">Dol-P-Glc:Man(9)GlcNAc(2)-PP-Dol alpha-1,3-glucosyltransferase</fullName>
    </alternativeName>
</protein>
<keyword evidence="7 13" id="KW-0812">Transmembrane</keyword>
<dbReference type="InterPro" id="IPR004856">
    <property type="entry name" value="Glyco_trans_ALG6/ALG8"/>
</dbReference>
<dbReference type="AlphaFoldDB" id="A0A364NCY9"/>
<feature type="transmembrane region" description="Helical" evidence="13">
    <location>
        <begin position="54"/>
        <end position="72"/>
    </location>
</feature>
<dbReference type="SUPFAM" id="SSF52047">
    <property type="entry name" value="RNI-like"/>
    <property type="match status" value="1"/>
</dbReference>
<feature type="transmembrane region" description="Helical" evidence="13">
    <location>
        <begin position="549"/>
        <end position="571"/>
    </location>
</feature>
<feature type="transmembrane region" description="Helical" evidence="13">
    <location>
        <begin position="410"/>
        <end position="430"/>
    </location>
</feature>
<evidence type="ECO:0000256" key="5">
    <source>
        <dbReference type="ARBA" id="ARBA00022676"/>
    </source>
</evidence>
<evidence type="ECO:0000256" key="3">
    <source>
        <dbReference type="ARBA" id="ARBA00008715"/>
    </source>
</evidence>
<feature type="transmembrane region" description="Helical" evidence="13">
    <location>
        <begin position="280"/>
        <end position="304"/>
    </location>
</feature>
<feature type="transmembrane region" description="Helical" evidence="13">
    <location>
        <begin position="483"/>
        <end position="506"/>
    </location>
</feature>
<feature type="transmembrane region" description="Helical" evidence="13">
    <location>
        <begin position="255"/>
        <end position="273"/>
    </location>
</feature>
<evidence type="ECO:0000256" key="8">
    <source>
        <dbReference type="ARBA" id="ARBA00022824"/>
    </source>
</evidence>
<organism evidence="14 15">
    <name type="scientific">Stemphylium lycopersici</name>
    <name type="common">Tomato gray leaf spot disease fungus</name>
    <name type="synonym">Thyrospora lycopersici</name>
    <dbReference type="NCBI Taxonomy" id="183478"/>
    <lineage>
        <taxon>Eukaryota</taxon>
        <taxon>Fungi</taxon>
        <taxon>Dikarya</taxon>
        <taxon>Ascomycota</taxon>
        <taxon>Pezizomycotina</taxon>
        <taxon>Dothideomycetes</taxon>
        <taxon>Pleosporomycetidae</taxon>
        <taxon>Pleosporales</taxon>
        <taxon>Pleosporineae</taxon>
        <taxon>Pleosporaceae</taxon>
        <taxon>Stemphylium</taxon>
    </lineage>
</organism>
<feature type="transmembrane region" description="Helical" evidence="13">
    <location>
        <begin position="223"/>
        <end position="249"/>
    </location>
</feature>
<accession>A0A364NCY9</accession>
<feature type="compositionally biased region" description="Acidic residues" evidence="12">
    <location>
        <begin position="1024"/>
        <end position="1050"/>
    </location>
</feature>
<evidence type="ECO:0000313" key="15">
    <source>
        <dbReference type="Proteomes" id="UP000249619"/>
    </source>
</evidence>
<keyword evidence="6 14" id="KW-0808">Transferase</keyword>
<feature type="transmembrane region" description="Helical" evidence="13">
    <location>
        <begin position="382"/>
        <end position="403"/>
    </location>
</feature>